<proteinExistence type="predicted"/>
<keyword evidence="2" id="KW-1185">Reference proteome</keyword>
<protein>
    <submittedName>
        <fullName evidence="1">Uncharacterized protein</fullName>
    </submittedName>
</protein>
<reference evidence="1" key="1">
    <citation type="submission" date="2022-12" db="EMBL/GenBank/DDBJ databases">
        <authorList>
            <person name="Webb A."/>
        </authorList>
    </citation>
    <scope>NUCLEOTIDE SEQUENCE</scope>
    <source>
        <strain evidence="1">Hp1</strain>
    </source>
</reference>
<dbReference type="EMBL" id="CANTFL010000389">
    <property type="protein sequence ID" value="CAI5721682.1"/>
    <property type="molecule type" value="Genomic_DNA"/>
</dbReference>
<sequence>MNGNPHRARRDNSYVLDYGLNAMPLRTPPTGGFLEQLQNQSEAVGGLDGISFDVDVALRNQNRNRGNYRCSKCGEPKKGHVCPLVPSNFKCNRCGLSKKACSCTAPKMCTVGVQVEMDHDMTTRVLDLSVQGMEEAK</sequence>
<evidence type="ECO:0000313" key="2">
    <source>
        <dbReference type="Proteomes" id="UP001162031"/>
    </source>
</evidence>
<organism evidence="1 2">
    <name type="scientific">Hyaloperonospora brassicae</name>
    <name type="common">Brassica downy mildew</name>
    <name type="synonym">Peronospora brassicae</name>
    <dbReference type="NCBI Taxonomy" id="162125"/>
    <lineage>
        <taxon>Eukaryota</taxon>
        <taxon>Sar</taxon>
        <taxon>Stramenopiles</taxon>
        <taxon>Oomycota</taxon>
        <taxon>Peronosporomycetes</taxon>
        <taxon>Peronosporales</taxon>
        <taxon>Peronosporaceae</taxon>
        <taxon>Hyaloperonospora</taxon>
    </lineage>
</organism>
<comment type="caution">
    <text evidence="1">The sequence shown here is derived from an EMBL/GenBank/DDBJ whole genome shotgun (WGS) entry which is preliminary data.</text>
</comment>
<evidence type="ECO:0000313" key="1">
    <source>
        <dbReference type="EMBL" id="CAI5721682.1"/>
    </source>
</evidence>
<dbReference type="Proteomes" id="UP001162031">
    <property type="component" value="Unassembled WGS sequence"/>
</dbReference>
<accession>A0AAV0TLD6</accession>
<name>A0AAV0TLD6_HYABA</name>
<dbReference type="AlphaFoldDB" id="A0AAV0TLD6"/>
<gene>
    <name evidence="1" type="ORF">HBR001_LOCUS2681</name>
</gene>